<sequence>MKVHTYNTCNHMKTYLRYASLLLLPLTFWACSKKDRVKTPPPIPDSATVYTAQFKFPLTRYGAGALQDSLVVIPVTNGRPHLSFTYLITSTGGLKPGQQAVQGKGLLDNNGTDTLDFTHYLQVYNDGTLTLALSFSDSTHGSTSTLKEQYGIRTYADIHGIEYDLSGNYKQLEDIAFPSLTALQNLHRYGAAIWSTFKGTYDGNGKALNNVSFYSDPNTQFGGNELGFFQYVDTFAIIKNVRLTFSADGSKSVSDGYSGGIAATSYGTIVGCTVNGIIDVSGPTISYTGGIAGANYGSILACAFNGTLNGEMTGGIAGINRGSNGRIDACYANFTTLTQVGGGISGNVLVDINHQTTIANSYANVTVSSANNFGAIRLQNNASFTAAEANLIVNCFSNISTPQPNTSLFSGLTDLTAQVTAFTLSSFPAQLTPPADGKPFKAAGTNPPVLWWQ</sequence>
<evidence type="ECO:0008006" key="3">
    <source>
        <dbReference type="Google" id="ProtNLM"/>
    </source>
</evidence>
<accession>A0A1C4BX36</accession>
<name>A0A1C4BX36_9BACT</name>
<protein>
    <recommendedName>
        <fullName evidence="3">The GLUG motif-containing protein</fullName>
    </recommendedName>
</protein>
<dbReference type="EMBL" id="FMAR01000003">
    <property type="protein sequence ID" value="SCC11415.1"/>
    <property type="molecule type" value="Genomic_DNA"/>
</dbReference>
<dbReference type="AlphaFoldDB" id="A0A1C4BX36"/>
<proteinExistence type="predicted"/>
<dbReference type="STRING" id="1335309.GA0116948_103294"/>
<keyword evidence="2" id="KW-1185">Reference proteome</keyword>
<evidence type="ECO:0000313" key="2">
    <source>
        <dbReference type="Proteomes" id="UP000242818"/>
    </source>
</evidence>
<dbReference type="Gene3D" id="2.160.20.110">
    <property type="match status" value="1"/>
</dbReference>
<gene>
    <name evidence="1" type="ORF">GA0116948_103294</name>
</gene>
<organism evidence="1 2">
    <name type="scientific">Chitinophaga costaii</name>
    <dbReference type="NCBI Taxonomy" id="1335309"/>
    <lineage>
        <taxon>Bacteria</taxon>
        <taxon>Pseudomonadati</taxon>
        <taxon>Bacteroidota</taxon>
        <taxon>Chitinophagia</taxon>
        <taxon>Chitinophagales</taxon>
        <taxon>Chitinophagaceae</taxon>
        <taxon>Chitinophaga</taxon>
    </lineage>
</organism>
<reference evidence="1 2" key="1">
    <citation type="submission" date="2016-08" db="EMBL/GenBank/DDBJ databases">
        <authorList>
            <person name="Seilhamer J.J."/>
        </authorList>
    </citation>
    <scope>NUCLEOTIDE SEQUENCE [LARGE SCALE GENOMIC DNA]</scope>
    <source>
        <strain evidence="1 2">A37T2</strain>
    </source>
</reference>
<dbReference type="Proteomes" id="UP000242818">
    <property type="component" value="Unassembled WGS sequence"/>
</dbReference>
<evidence type="ECO:0000313" key="1">
    <source>
        <dbReference type="EMBL" id="SCC11415.1"/>
    </source>
</evidence>